<proteinExistence type="inferred from homology"/>
<feature type="chain" id="PRO_5018546247" evidence="5">
    <location>
        <begin position="19"/>
        <end position="320"/>
    </location>
</feature>
<dbReference type="PANTHER" id="PTHR33420">
    <property type="entry name" value="FIMBRIAL SUBUNIT ELFA-RELATED"/>
    <property type="match status" value="1"/>
</dbReference>
<keyword evidence="3 5" id="KW-0732">Signal</keyword>
<sequence>MKKLLLILIFLFPLVAQCACRIDGDGKKSDAITLDVTFDLSNNLLSVSQNQVLGFTQNFSCVLSNEKMYFTDNVGDNIYSLGVSNGVKFSIKGISTNFPVSVERGDNSVNVINKLITLQFDYIKNGKAPVKTFGDNTFTIDKAFTIASQSCIRLFGGCLWGSDASQYNVNLNVTVINKKTTCEFLSPHYFIKMEDVTTQELLAGNGKRSKSEDIKLRCDGIHGIASNPVTVKISDGDWDANGQILLNTISTGSKNVGFKLFRGSEPVTLHKGNVLLSVAKYSGLETDYVFPVSAEYALTGGGKPTTGEISSKVIFRVDYQ</sequence>
<evidence type="ECO:0000313" key="7">
    <source>
        <dbReference type="EMBL" id="VEB86085.1"/>
    </source>
</evidence>
<dbReference type="Pfam" id="PF00419">
    <property type="entry name" value="Fimbrial"/>
    <property type="match status" value="1"/>
</dbReference>
<organism evidence="7 8">
    <name type="scientific">Citrobacter koseri</name>
    <name type="common">Citrobacter diversus</name>
    <dbReference type="NCBI Taxonomy" id="545"/>
    <lineage>
        <taxon>Bacteria</taxon>
        <taxon>Pseudomonadati</taxon>
        <taxon>Pseudomonadota</taxon>
        <taxon>Gammaproteobacteria</taxon>
        <taxon>Enterobacterales</taxon>
        <taxon>Enterobacteriaceae</taxon>
        <taxon>Citrobacter</taxon>
    </lineage>
</organism>
<dbReference type="InterPro" id="IPR036937">
    <property type="entry name" value="Adhesion_dom_fimbrial_sf"/>
</dbReference>
<reference evidence="7 8" key="1">
    <citation type="submission" date="2018-12" db="EMBL/GenBank/DDBJ databases">
        <authorList>
            <consortium name="Pathogen Informatics"/>
        </authorList>
    </citation>
    <scope>NUCLEOTIDE SEQUENCE [LARGE SCALE GENOMIC DNA]</scope>
    <source>
        <strain evidence="7 8">NCTC11075</strain>
    </source>
</reference>
<dbReference type="GO" id="GO:0043709">
    <property type="term" value="P:cell adhesion involved in single-species biofilm formation"/>
    <property type="evidence" value="ECO:0007669"/>
    <property type="project" value="TreeGrafter"/>
</dbReference>
<keyword evidence="4" id="KW-0281">Fimbrium</keyword>
<evidence type="ECO:0000259" key="6">
    <source>
        <dbReference type="Pfam" id="PF00419"/>
    </source>
</evidence>
<evidence type="ECO:0000256" key="1">
    <source>
        <dbReference type="ARBA" id="ARBA00004561"/>
    </source>
</evidence>
<dbReference type="Proteomes" id="UP000270272">
    <property type="component" value="Chromosome"/>
</dbReference>
<evidence type="ECO:0000256" key="4">
    <source>
        <dbReference type="ARBA" id="ARBA00023263"/>
    </source>
</evidence>
<feature type="signal peptide" evidence="5">
    <location>
        <begin position="1"/>
        <end position="18"/>
    </location>
</feature>
<evidence type="ECO:0000256" key="5">
    <source>
        <dbReference type="SAM" id="SignalP"/>
    </source>
</evidence>
<dbReference type="GO" id="GO:0009289">
    <property type="term" value="C:pilus"/>
    <property type="evidence" value="ECO:0007669"/>
    <property type="project" value="UniProtKB-SubCell"/>
</dbReference>
<dbReference type="InterPro" id="IPR050263">
    <property type="entry name" value="Bact_Fimbrial_Adh_Pro"/>
</dbReference>
<evidence type="ECO:0000256" key="3">
    <source>
        <dbReference type="ARBA" id="ARBA00022729"/>
    </source>
</evidence>
<dbReference type="Gene3D" id="2.60.40.1090">
    <property type="entry name" value="Fimbrial-type adhesion domain"/>
    <property type="match status" value="1"/>
</dbReference>
<evidence type="ECO:0000313" key="8">
    <source>
        <dbReference type="Proteomes" id="UP000270272"/>
    </source>
</evidence>
<dbReference type="InterPro" id="IPR008966">
    <property type="entry name" value="Adhesion_dom_sf"/>
</dbReference>
<dbReference type="EMBL" id="LR134204">
    <property type="protein sequence ID" value="VEB86085.1"/>
    <property type="molecule type" value="Genomic_DNA"/>
</dbReference>
<feature type="domain" description="Fimbrial-type adhesion" evidence="6">
    <location>
        <begin position="170"/>
        <end position="320"/>
    </location>
</feature>
<comment type="subcellular location">
    <subcellularLocation>
        <location evidence="1">Fimbrium</location>
    </subcellularLocation>
</comment>
<dbReference type="PANTHER" id="PTHR33420:SF3">
    <property type="entry name" value="FIMBRIAL SUBUNIT ELFA"/>
    <property type="match status" value="1"/>
</dbReference>
<dbReference type="InterPro" id="IPR000259">
    <property type="entry name" value="Adhesion_dom_fimbrial"/>
</dbReference>
<gene>
    <name evidence="7" type="ORF">NCTC11075_01005</name>
</gene>
<evidence type="ECO:0000256" key="2">
    <source>
        <dbReference type="ARBA" id="ARBA00006671"/>
    </source>
</evidence>
<dbReference type="AlphaFoldDB" id="A0A3S4J1U2"/>
<name>A0A3S4J1U2_CITKO</name>
<comment type="similarity">
    <text evidence="2">Belongs to the fimbrial protein family.</text>
</comment>
<protein>
    <submittedName>
        <fullName evidence="7">P pilus assembly protein, pilin FimA</fullName>
    </submittedName>
</protein>
<dbReference type="SUPFAM" id="SSF49401">
    <property type="entry name" value="Bacterial adhesins"/>
    <property type="match status" value="1"/>
</dbReference>
<accession>A0A3S4J1U2</accession>